<name>A0ABN1LAB3_9GAMM</name>
<dbReference type="Proteomes" id="UP001500021">
    <property type="component" value="Unassembled WGS sequence"/>
</dbReference>
<dbReference type="RefSeq" id="WP_343818632.1">
    <property type="nucleotide sequence ID" value="NZ_BAAAFA010000011.1"/>
</dbReference>
<proteinExistence type="predicted"/>
<sequence>MDEIITSELKRTKSSAASASVEKTLEYETEEGKVRDKSTMNYSVDKGNASII</sequence>
<keyword evidence="2" id="KW-1185">Reference proteome</keyword>
<evidence type="ECO:0000313" key="1">
    <source>
        <dbReference type="EMBL" id="GAA0822472.1"/>
    </source>
</evidence>
<protein>
    <submittedName>
        <fullName evidence="1">Uncharacterized protein</fullName>
    </submittedName>
</protein>
<accession>A0ABN1LAB3</accession>
<organism evidence="1 2">
    <name type="scientific">Colwellia asteriadis</name>
    <dbReference type="NCBI Taxonomy" id="517723"/>
    <lineage>
        <taxon>Bacteria</taxon>
        <taxon>Pseudomonadati</taxon>
        <taxon>Pseudomonadota</taxon>
        <taxon>Gammaproteobacteria</taxon>
        <taxon>Alteromonadales</taxon>
        <taxon>Colwelliaceae</taxon>
        <taxon>Colwellia</taxon>
    </lineage>
</organism>
<comment type="caution">
    <text evidence="1">The sequence shown here is derived from an EMBL/GenBank/DDBJ whole genome shotgun (WGS) entry which is preliminary data.</text>
</comment>
<reference evidence="1 2" key="1">
    <citation type="journal article" date="2019" name="Int. J. Syst. Evol. Microbiol.">
        <title>The Global Catalogue of Microorganisms (GCM) 10K type strain sequencing project: providing services to taxonomists for standard genome sequencing and annotation.</title>
        <authorList>
            <consortium name="The Broad Institute Genomics Platform"/>
            <consortium name="The Broad Institute Genome Sequencing Center for Infectious Disease"/>
            <person name="Wu L."/>
            <person name="Ma J."/>
        </authorList>
    </citation>
    <scope>NUCLEOTIDE SEQUENCE [LARGE SCALE GENOMIC DNA]</scope>
    <source>
        <strain evidence="1 2">JCM 15608</strain>
    </source>
</reference>
<evidence type="ECO:0000313" key="2">
    <source>
        <dbReference type="Proteomes" id="UP001500021"/>
    </source>
</evidence>
<dbReference type="EMBL" id="BAAAFA010000011">
    <property type="protein sequence ID" value="GAA0822472.1"/>
    <property type="molecule type" value="Genomic_DNA"/>
</dbReference>
<gene>
    <name evidence="1" type="ORF">GCM10009111_30870</name>
</gene>